<dbReference type="InterPro" id="IPR022642">
    <property type="entry name" value="CheR_C"/>
</dbReference>
<dbReference type="InterPro" id="IPR011990">
    <property type="entry name" value="TPR-like_helical_dom_sf"/>
</dbReference>
<keyword evidence="4" id="KW-0808">Transferase</keyword>
<dbReference type="InterPro" id="IPR036804">
    <property type="entry name" value="CheR_N_sf"/>
</dbReference>
<feature type="domain" description="CheR-type methyltransferase" evidence="6">
    <location>
        <begin position="1"/>
        <end position="259"/>
    </location>
</feature>
<dbReference type="Pfam" id="PF03705">
    <property type="entry name" value="CheR_N"/>
    <property type="match status" value="1"/>
</dbReference>
<dbReference type="PANTHER" id="PTHR24422">
    <property type="entry name" value="CHEMOTAXIS PROTEIN METHYLTRANSFERASE"/>
    <property type="match status" value="1"/>
</dbReference>
<dbReference type="CDD" id="cd02440">
    <property type="entry name" value="AdoMet_MTases"/>
    <property type="match status" value="1"/>
</dbReference>
<comment type="caution">
    <text evidence="7">The sequence shown here is derived from an EMBL/GenBank/DDBJ whole genome shotgun (WGS) entry which is preliminary data.</text>
</comment>
<comment type="catalytic activity">
    <reaction evidence="1">
        <text>L-glutamyl-[protein] + S-adenosyl-L-methionine = [protein]-L-glutamate 5-O-methyl ester + S-adenosyl-L-homocysteine</text>
        <dbReference type="Rhea" id="RHEA:24452"/>
        <dbReference type="Rhea" id="RHEA-COMP:10208"/>
        <dbReference type="Rhea" id="RHEA-COMP:10311"/>
        <dbReference type="ChEBI" id="CHEBI:29973"/>
        <dbReference type="ChEBI" id="CHEBI:57856"/>
        <dbReference type="ChEBI" id="CHEBI:59789"/>
        <dbReference type="ChEBI" id="CHEBI:82795"/>
        <dbReference type="EC" id="2.1.1.80"/>
    </reaction>
</comment>
<name>A0A7X1EHT1_9ENTR</name>
<evidence type="ECO:0000256" key="2">
    <source>
        <dbReference type="ARBA" id="ARBA00012534"/>
    </source>
</evidence>
<dbReference type="EC" id="2.1.1.80" evidence="2"/>
<evidence type="ECO:0000259" key="6">
    <source>
        <dbReference type="PROSITE" id="PS50123"/>
    </source>
</evidence>
<accession>A0A7X1EHT1</accession>
<dbReference type="EMBL" id="JACLAG010000002">
    <property type="protein sequence ID" value="MBC2620644.1"/>
    <property type="molecule type" value="Genomic_DNA"/>
</dbReference>
<dbReference type="PRINTS" id="PR00996">
    <property type="entry name" value="CHERMTFRASE"/>
</dbReference>
<dbReference type="InterPro" id="IPR029063">
    <property type="entry name" value="SAM-dependent_MTases_sf"/>
</dbReference>
<dbReference type="InterPro" id="IPR022641">
    <property type="entry name" value="CheR_N"/>
</dbReference>
<evidence type="ECO:0000313" key="7">
    <source>
        <dbReference type="EMBL" id="MBC2620644.1"/>
    </source>
</evidence>
<dbReference type="PROSITE" id="PS50123">
    <property type="entry name" value="CHER"/>
    <property type="match status" value="1"/>
</dbReference>
<dbReference type="Gene3D" id="1.10.155.10">
    <property type="entry name" value="Chemotaxis receptor methyltransferase CheR, N-terminal domain"/>
    <property type="match status" value="1"/>
</dbReference>
<dbReference type="Proteomes" id="UP000548504">
    <property type="component" value="Unassembled WGS sequence"/>
</dbReference>
<evidence type="ECO:0000256" key="5">
    <source>
        <dbReference type="ARBA" id="ARBA00022691"/>
    </source>
</evidence>
<organism evidence="7 8">
    <name type="scientific">Citrobacter cronae</name>
    <dbReference type="NCBI Taxonomy" id="1748967"/>
    <lineage>
        <taxon>Bacteria</taxon>
        <taxon>Pseudomonadati</taxon>
        <taxon>Pseudomonadota</taxon>
        <taxon>Gammaproteobacteria</taxon>
        <taxon>Enterobacterales</taxon>
        <taxon>Enterobacteriaceae</taxon>
        <taxon>Citrobacter</taxon>
        <taxon>Citrobacter freundii complex</taxon>
    </lineage>
</organism>
<dbReference type="Gene3D" id="3.40.50.150">
    <property type="entry name" value="Vaccinia Virus protein VP39"/>
    <property type="match status" value="1"/>
</dbReference>
<sequence length="471" mass="54892">MIPNLPDYARLIKDRVGLHFDNAMEALLKSALKRRMSERNISNYYEYYEQLRISQDEFDRFITLITINETYFFRENETLDLICDKWVPRLLQQRSGPVRILSAGCSSGEEAYSLAIKLHEKYQGEMAQRIEIYGCDIDPVILAKARNASYSSYSFRGVDPDIQQRYFTRSGNLYRLHDSIREKVSFHRTNIIKEQLLPEVDIILLRNVSIYFDTPTRRELHGNLSKMLQPQGALFFGNAETLANNFDILKLEQEEGIFYFCHHRETPTIAPVPRVAVRAPRPRTVVEDESSMPMVQKNDDWLKKARACLDDKCFSEAEKCIACVLRDDPRNPDALLIQGVIALEQRQFSQTAGNAQKILAQDEWSAEAKMLLGLAMMWQRQTQQAIAWFKQVVYQEPGYWPAHYYLAEMYRQSELRQPAQRTYRVVMQLLNDEMNNPSAVCRLRLPMVFPGNTFRFLCEHQLAQFAHRSGK</sequence>
<proteinExistence type="predicted"/>
<dbReference type="SMART" id="SM00138">
    <property type="entry name" value="MeTrc"/>
    <property type="match status" value="1"/>
</dbReference>
<evidence type="ECO:0000256" key="3">
    <source>
        <dbReference type="ARBA" id="ARBA00022603"/>
    </source>
</evidence>
<dbReference type="SUPFAM" id="SSF53335">
    <property type="entry name" value="S-adenosyl-L-methionine-dependent methyltransferases"/>
    <property type="match status" value="1"/>
</dbReference>
<dbReference type="SUPFAM" id="SSF48452">
    <property type="entry name" value="TPR-like"/>
    <property type="match status" value="1"/>
</dbReference>
<dbReference type="InterPro" id="IPR050903">
    <property type="entry name" value="Bact_Chemotaxis_MeTrfase"/>
</dbReference>
<dbReference type="Gene3D" id="1.25.40.10">
    <property type="entry name" value="Tetratricopeptide repeat domain"/>
    <property type="match status" value="1"/>
</dbReference>
<evidence type="ECO:0000256" key="4">
    <source>
        <dbReference type="ARBA" id="ARBA00022679"/>
    </source>
</evidence>
<evidence type="ECO:0000313" key="8">
    <source>
        <dbReference type="Proteomes" id="UP000548504"/>
    </source>
</evidence>
<dbReference type="InterPro" id="IPR000780">
    <property type="entry name" value="CheR_MeTrfase"/>
</dbReference>
<dbReference type="RefSeq" id="WP_085048850.1">
    <property type="nucleotide sequence ID" value="NZ_JACLAG010000002.1"/>
</dbReference>
<dbReference type="AlphaFoldDB" id="A0A7X1EHT1"/>
<gene>
    <name evidence="7" type="ORF">H7I73_13445</name>
</gene>
<keyword evidence="5" id="KW-0949">S-adenosyl-L-methionine</keyword>
<keyword evidence="3" id="KW-0489">Methyltransferase</keyword>
<dbReference type="GO" id="GO:0008983">
    <property type="term" value="F:protein-glutamate O-methyltransferase activity"/>
    <property type="evidence" value="ECO:0007669"/>
    <property type="project" value="UniProtKB-EC"/>
</dbReference>
<dbReference type="GO" id="GO:0032259">
    <property type="term" value="P:methylation"/>
    <property type="evidence" value="ECO:0007669"/>
    <property type="project" value="UniProtKB-KW"/>
</dbReference>
<protein>
    <recommendedName>
        <fullName evidence="2">protein-glutamate O-methyltransferase</fullName>
        <ecNumber evidence="2">2.1.1.80</ecNumber>
    </recommendedName>
</protein>
<evidence type="ECO:0000256" key="1">
    <source>
        <dbReference type="ARBA" id="ARBA00001541"/>
    </source>
</evidence>
<reference evidence="7 8" key="1">
    <citation type="submission" date="2020-08" db="EMBL/GenBank/DDBJ databases">
        <title>Emergence and comparative genomics analysis of Citrobacter in Fennec fox imported from North Africa to China.</title>
        <authorList>
            <person name="Zheng B."/>
        </authorList>
    </citation>
    <scope>NUCLEOTIDE SEQUENCE [LARGE SCALE GENOMIC DNA]</scope>
    <source>
        <strain evidence="7 8">FF141</strain>
    </source>
</reference>
<dbReference type="PANTHER" id="PTHR24422:SF10">
    <property type="entry name" value="CHEMOTAXIS PROTEIN METHYLTRANSFERASE 2"/>
    <property type="match status" value="1"/>
</dbReference>
<dbReference type="SUPFAM" id="SSF47757">
    <property type="entry name" value="Chemotaxis receptor methyltransferase CheR, N-terminal domain"/>
    <property type="match status" value="1"/>
</dbReference>
<dbReference type="Pfam" id="PF01739">
    <property type="entry name" value="CheR"/>
    <property type="match status" value="1"/>
</dbReference>